<dbReference type="AlphaFoldDB" id="A0A427A4J6"/>
<gene>
    <name evidence="2" type="ORF">B296_00012443</name>
</gene>
<evidence type="ECO:0000256" key="1">
    <source>
        <dbReference type="SAM" id="MobiDB-lite"/>
    </source>
</evidence>
<feature type="region of interest" description="Disordered" evidence="1">
    <location>
        <begin position="21"/>
        <end position="40"/>
    </location>
</feature>
<evidence type="ECO:0000313" key="2">
    <source>
        <dbReference type="EMBL" id="RRT71088.1"/>
    </source>
</evidence>
<dbReference type="Proteomes" id="UP000287651">
    <property type="component" value="Unassembled WGS sequence"/>
</dbReference>
<proteinExistence type="predicted"/>
<reference evidence="2 3" key="1">
    <citation type="journal article" date="2014" name="Agronomy (Basel)">
        <title>A Draft Genome Sequence for Ensete ventricosum, the Drought-Tolerant Tree Against Hunger.</title>
        <authorList>
            <person name="Harrison J."/>
            <person name="Moore K.A."/>
            <person name="Paszkiewicz K."/>
            <person name="Jones T."/>
            <person name="Grant M."/>
            <person name="Ambacheew D."/>
            <person name="Muzemil S."/>
            <person name="Studholme D.J."/>
        </authorList>
    </citation>
    <scope>NUCLEOTIDE SEQUENCE [LARGE SCALE GENOMIC DNA]</scope>
</reference>
<sequence>MPRGGRQEAGRRIRERTLRTKRAVEGAASRERTSRRSPENCDARDDAVAAICFACLVFGNVELFYWISDPGPEGESTKLTRPKIAPPTYCPPSQREPYCHVFHGPTILYWVPNPERILHYTNTTNFNWYLPYGYRCTMWVPGKTSGCRAWYVTRVKSVVATTRPLIDILRQDSDYYDIKIPK</sequence>
<organism evidence="2 3">
    <name type="scientific">Ensete ventricosum</name>
    <name type="common">Abyssinian banana</name>
    <name type="synonym">Musa ensete</name>
    <dbReference type="NCBI Taxonomy" id="4639"/>
    <lineage>
        <taxon>Eukaryota</taxon>
        <taxon>Viridiplantae</taxon>
        <taxon>Streptophyta</taxon>
        <taxon>Embryophyta</taxon>
        <taxon>Tracheophyta</taxon>
        <taxon>Spermatophyta</taxon>
        <taxon>Magnoliopsida</taxon>
        <taxon>Liliopsida</taxon>
        <taxon>Zingiberales</taxon>
        <taxon>Musaceae</taxon>
        <taxon>Ensete</taxon>
    </lineage>
</organism>
<protein>
    <submittedName>
        <fullName evidence="2">Uncharacterized protein</fullName>
    </submittedName>
</protein>
<dbReference type="EMBL" id="AMZH03003808">
    <property type="protein sequence ID" value="RRT71088.1"/>
    <property type="molecule type" value="Genomic_DNA"/>
</dbReference>
<name>A0A427A4J6_ENSVE</name>
<comment type="caution">
    <text evidence="2">The sequence shown here is derived from an EMBL/GenBank/DDBJ whole genome shotgun (WGS) entry which is preliminary data.</text>
</comment>
<accession>A0A427A4J6</accession>
<evidence type="ECO:0000313" key="3">
    <source>
        <dbReference type="Proteomes" id="UP000287651"/>
    </source>
</evidence>